<keyword evidence="4" id="KW-1185">Reference proteome</keyword>
<feature type="region of interest" description="Disordered" evidence="1">
    <location>
        <begin position="106"/>
        <end position="127"/>
    </location>
</feature>
<feature type="compositionally biased region" description="Basic and acidic residues" evidence="1">
    <location>
        <begin position="46"/>
        <end position="61"/>
    </location>
</feature>
<gene>
    <name evidence="3" type="ORF">B0T21DRAFT_344578</name>
</gene>
<reference evidence="3" key="1">
    <citation type="submission" date="2023-06" db="EMBL/GenBank/DDBJ databases">
        <title>Genome-scale phylogeny and comparative genomics of the fungal order Sordariales.</title>
        <authorList>
            <consortium name="Lawrence Berkeley National Laboratory"/>
            <person name="Hensen N."/>
            <person name="Bonometti L."/>
            <person name="Westerberg I."/>
            <person name="Brannstrom I.O."/>
            <person name="Guillou S."/>
            <person name="Cros-Aarteil S."/>
            <person name="Calhoun S."/>
            <person name="Haridas S."/>
            <person name="Kuo A."/>
            <person name="Mondo S."/>
            <person name="Pangilinan J."/>
            <person name="Riley R."/>
            <person name="Labutti K."/>
            <person name="Andreopoulos B."/>
            <person name="Lipzen A."/>
            <person name="Chen C."/>
            <person name="Yanf M."/>
            <person name="Daum C."/>
            <person name="Ng V."/>
            <person name="Clum A."/>
            <person name="Steindorff A."/>
            <person name="Ohm R."/>
            <person name="Martin F."/>
            <person name="Silar P."/>
            <person name="Natvig D."/>
            <person name="Lalanne C."/>
            <person name="Gautier V."/>
            <person name="Ament-Velasquez S.L."/>
            <person name="Kruys A."/>
            <person name="Hutchinson M.I."/>
            <person name="Powell A.J."/>
            <person name="Barry K."/>
            <person name="Miller A.N."/>
            <person name="Grigoriev I.V."/>
            <person name="Debuchy R."/>
            <person name="Gladieux P."/>
            <person name="Thoren M.H."/>
            <person name="Johannesson H."/>
        </authorList>
    </citation>
    <scope>NUCLEOTIDE SEQUENCE</scope>
    <source>
        <strain evidence="3">CBS 540.89</strain>
    </source>
</reference>
<feature type="transmembrane region" description="Helical" evidence="2">
    <location>
        <begin position="365"/>
        <end position="382"/>
    </location>
</feature>
<evidence type="ECO:0000256" key="1">
    <source>
        <dbReference type="SAM" id="MobiDB-lite"/>
    </source>
</evidence>
<comment type="caution">
    <text evidence="3">The sequence shown here is derived from an EMBL/GenBank/DDBJ whole genome shotgun (WGS) entry which is preliminary data.</text>
</comment>
<accession>A0AA40K3D4</accession>
<protein>
    <submittedName>
        <fullName evidence="3">Uncharacterized protein</fullName>
    </submittedName>
</protein>
<evidence type="ECO:0000313" key="4">
    <source>
        <dbReference type="Proteomes" id="UP001172159"/>
    </source>
</evidence>
<keyword evidence="2" id="KW-0812">Transmembrane</keyword>
<dbReference type="Proteomes" id="UP001172159">
    <property type="component" value="Unassembled WGS sequence"/>
</dbReference>
<organism evidence="3 4">
    <name type="scientific">Apiosordaria backusii</name>
    <dbReference type="NCBI Taxonomy" id="314023"/>
    <lineage>
        <taxon>Eukaryota</taxon>
        <taxon>Fungi</taxon>
        <taxon>Dikarya</taxon>
        <taxon>Ascomycota</taxon>
        <taxon>Pezizomycotina</taxon>
        <taxon>Sordariomycetes</taxon>
        <taxon>Sordariomycetidae</taxon>
        <taxon>Sordariales</taxon>
        <taxon>Lasiosphaeriaceae</taxon>
        <taxon>Apiosordaria</taxon>
    </lineage>
</organism>
<evidence type="ECO:0000313" key="3">
    <source>
        <dbReference type="EMBL" id="KAK0744360.1"/>
    </source>
</evidence>
<proteinExistence type="predicted"/>
<feature type="transmembrane region" description="Helical" evidence="2">
    <location>
        <begin position="402"/>
        <end position="422"/>
    </location>
</feature>
<dbReference type="AlphaFoldDB" id="A0AA40K3D4"/>
<dbReference type="EMBL" id="JAUKTV010000002">
    <property type="protein sequence ID" value="KAK0744360.1"/>
    <property type="molecule type" value="Genomic_DNA"/>
</dbReference>
<sequence>MWGIAATERTGSWPGTKVLSASELSITAKKRAEKRLDDLPNALATADKRHEDTERRLKSERNTLARRLNNNTKIFESDENTSSSSATWDENNLNLAEYLTQVRLSSKAGTHPAVEPDDSRREKDKRHRQLRNNLKRTADQIYQRYAAESGWCWGCRALTRTESGMVSVVEEPAAEAAFDTVLLPRYITLRACSSPYVSRYPLQVLPNINISDSVGKSGRVLRLKYLDLVNDIYILRCKNSVNNLLTEIKGIFIKYKRKTNLENLKKGSFYNIVKKSNFLIIDNIYKLKFFINKGIDFSKSFFNSTVVNKEVKKVLYKLPLTIIKFKLKYFLLITKKTGSLSLYINNILKKLSNLIRVIKVNTLRYFKLLIYLYTIYSIYISINNKTFKGNIIGNNNNKILPSYHIVITFTLYFKIIIIKKYLKESNFFYNLNRLFKEGSLLKDITFYPLQSLLYRYCTADLIPFIIEVKLIFKDSLKRNGLLNISDKPGLFIKG</sequence>
<name>A0AA40K3D4_9PEZI</name>
<feature type="region of interest" description="Disordered" evidence="1">
    <location>
        <begin position="39"/>
        <end position="61"/>
    </location>
</feature>
<evidence type="ECO:0000256" key="2">
    <source>
        <dbReference type="SAM" id="Phobius"/>
    </source>
</evidence>
<keyword evidence="2" id="KW-0472">Membrane</keyword>
<keyword evidence="2" id="KW-1133">Transmembrane helix</keyword>